<dbReference type="AlphaFoldDB" id="A0A1V3WB26"/>
<dbReference type="Proteomes" id="UP000189229">
    <property type="component" value="Unassembled WGS sequence"/>
</dbReference>
<comment type="caution">
    <text evidence="2">The sequence shown here is derived from an EMBL/GenBank/DDBJ whole genome shotgun (WGS) entry which is preliminary data.</text>
</comment>
<reference evidence="2 3" key="1">
    <citation type="submission" date="2017-02" db="EMBL/GenBank/DDBJ databases">
        <title>Complete genome sequences of Mycobacterium kansasii strains isolated from rhesus macaques.</title>
        <authorList>
            <person name="Panda A."/>
            <person name="Nagaraj S."/>
            <person name="Zhao X."/>
            <person name="Tettelin H."/>
            <person name="Detolla L.J."/>
        </authorList>
    </citation>
    <scope>NUCLEOTIDE SEQUENCE [LARGE SCALE GENOMIC DNA]</scope>
    <source>
        <strain evidence="2 3">11-3813</strain>
    </source>
</reference>
<gene>
    <name evidence="2" type="ORF">BZL30_9210</name>
</gene>
<feature type="region of interest" description="Disordered" evidence="1">
    <location>
        <begin position="1"/>
        <end position="23"/>
    </location>
</feature>
<proteinExistence type="predicted"/>
<sequence>MAPNKKESLAKPEDDTVLGSDVSNPACARADMLKKSTTPYPYGVTLLS</sequence>
<accession>A0A1V3WB26</accession>
<evidence type="ECO:0000256" key="1">
    <source>
        <dbReference type="SAM" id="MobiDB-lite"/>
    </source>
</evidence>
<dbReference type="EMBL" id="MVBM01000013">
    <property type="protein sequence ID" value="OOK64155.1"/>
    <property type="molecule type" value="Genomic_DNA"/>
</dbReference>
<organism evidence="2 3">
    <name type="scientific">Mycobacterium kansasii</name>
    <dbReference type="NCBI Taxonomy" id="1768"/>
    <lineage>
        <taxon>Bacteria</taxon>
        <taxon>Bacillati</taxon>
        <taxon>Actinomycetota</taxon>
        <taxon>Actinomycetes</taxon>
        <taxon>Mycobacteriales</taxon>
        <taxon>Mycobacteriaceae</taxon>
        <taxon>Mycobacterium</taxon>
    </lineage>
</organism>
<name>A0A1V3WB26_MYCKA</name>
<feature type="compositionally biased region" description="Basic and acidic residues" evidence="1">
    <location>
        <begin position="1"/>
        <end position="14"/>
    </location>
</feature>
<evidence type="ECO:0000313" key="3">
    <source>
        <dbReference type="Proteomes" id="UP000189229"/>
    </source>
</evidence>
<evidence type="ECO:0000313" key="2">
    <source>
        <dbReference type="EMBL" id="OOK64155.1"/>
    </source>
</evidence>
<protein>
    <submittedName>
        <fullName evidence="2">Uncharacterized protein</fullName>
    </submittedName>
</protein>